<keyword evidence="2" id="KW-1185">Reference proteome</keyword>
<proteinExistence type="predicted"/>
<name>A7F264_SCLS1</name>
<reference evidence="2" key="1">
    <citation type="journal article" date="2011" name="PLoS Genet.">
        <title>Genomic analysis of the necrotrophic fungal pathogens Sclerotinia sclerotiorum and Botrytis cinerea.</title>
        <authorList>
            <person name="Amselem J."/>
            <person name="Cuomo C.A."/>
            <person name="van Kan J.A."/>
            <person name="Viaud M."/>
            <person name="Benito E.P."/>
            <person name="Couloux A."/>
            <person name="Coutinho P.M."/>
            <person name="de Vries R.P."/>
            <person name="Dyer P.S."/>
            <person name="Fillinger S."/>
            <person name="Fournier E."/>
            <person name="Gout L."/>
            <person name="Hahn M."/>
            <person name="Kohn L."/>
            <person name="Lapalu N."/>
            <person name="Plummer K.M."/>
            <person name="Pradier J.M."/>
            <person name="Quevillon E."/>
            <person name="Sharon A."/>
            <person name="Simon A."/>
            <person name="ten Have A."/>
            <person name="Tudzynski B."/>
            <person name="Tudzynski P."/>
            <person name="Wincker P."/>
            <person name="Andrew M."/>
            <person name="Anthouard V."/>
            <person name="Beever R.E."/>
            <person name="Beffa R."/>
            <person name="Benoit I."/>
            <person name="Bouzid O."/>
            <person name="Brault B."/>
            <person name="Chen Z."/>
            <person name="Choquer M."/>
            <person name="Collemare J."/>
            <person name="Cotton P."/>
            <person name="Danchin E.G."/>
            <person name="Da Silva C."/>
            <person name="Gautier A."/>
            <person name="Giraud C."/>
            <person name="Giraud T."/>
            <person name="Gonzalez C."/>
            <person name="Grossetete S."/>
            <person name="Guldener U."/>
            <person name="Henrissat B."/>
            <person name="Howlett B.J."/>
            <person name="Kodira C."/>
            <person name="Kretschmer M."/>
            <person name="Lappartient A."/>
            <person name="Leroch M."/>
            <person name="Levis C."/>
            <person name="Mauceli E."/>
            <person name="Neuveglise C."/>
            <person name="Oeser B."/>
            <person name="Pearson M."/>
            <person name="Poulain J."/>
            <person name="Poussereau N."/>
            <person name="Quesneville H."/>
            <person name="Rascle C."/>
            <person name="Schumacher J."/>
            <person name="Segurens B."/>
            <person name="Sexton A."/>
            <person name="Silva E."/>
            <person name="Sirven C."/>
            <person name="Soanes D.M."/>
            <person name="Talbot N.J."/>
            <person name="Templeton M."/>
            <person name="Yandava C."/>
            <person name="Yarden O."/>
            <person name="Zeng Q."/>
            <person name="Rollins J.A."/>
            <person name="Lebrun M.H."/>
            <person name="Dickman M."/>
        </authorList>
    </citation>
    <scope>NUCLEOTIDE SEQUENCE [LARGE SCALE GENOMIC DNA]</scope>
    <source>
        <strain evidence="2">ATCC 18683 / 1980 / Ss-1</strain>
    </source>
</reference>
<organism evidence="1 2">
    <name type="scientific">Sclerotinia sclerotiorum (strain ATCC 18683 / 1980 / Ss-1)</name>
    <name type="common">White mold</name>
    <name type="synonym">Whetzelinia sclerotiorum</name>
    <dbReference type="NCBI Taxonomy" id="665079"/>
    <lineage>
        <taxon>Eukaryota</taxon>
        <taxon>Fungi</taxon>
        <taxon>Dikarya</taxon>
        <taxon>Ascomycota</taxon>
        <taxon>Pezizomycotina</taxon>
        <taxon>Leotiomycetes</taxon>
        <taxon>Helotiales</taxon>
        <taxon>Sclerotiniaceae</taxon>
        <taxon>Sclerotinia</taxon>
    </lineage>
</organism>
<dbReference type="InParanoid" id="A7F264"/>
<dbReference type="RefSeq" id="XP_001587692.1">
    <property type="nucleotide sequence ID" value="XM_001587642.1"/>
</dbReference>
<evidence type="ECO:0000313" key="2">
    <source>
        <dbReference type="Proteomes" id="UP000001312"/>
    </source>
</evidence>
<dbReference type="AlphaFoldDB" id="A7F264"/>
<accession>A7F264</accession>
<dbReference type="KEGG" id="ssl:SS1G_11685"/>
<dbReference type="EMBL" id="CH476638">
    <property type="protein sequence ID" value="EDN95806.1"/>
    <property type="molecule type" value="Genomic_DNA"/>
</dbReference>
<protein>
    <submittedName>
        <fullName evidence="1">Uncharacterized protein</fullName>
    </submittedName>
</protein>
<sequence>MSQQLLIVCPQKSPQAVLLKQSFDSFAMVGITRGMFTSTESYCRQTIQKYEHLLYPFAESFSPDGKLGKLYPDHFCFALFQILHAHRVDLAFKPSFSSTDI</sequence>
<dbReference type="Proteomes" id="UP000001312">
    <property type="component" value="Unassembled WGS sequence"/>
</dbReference>
<evidence type="ECO:0000313" key="1">
    <source>
        <dbReference type="EMBL" id="EDN95806.1"/>
    </source>
</evidence>
<dbReference type="GeneID" id="5483655"/>
<gene>
    <name evidence="1" type="ORF">SS1G_11685</name>
</gene>